<name>A0A3M7PBP9_BRAPC</name>
<evidence type="ECO:0000256" key="1">
    <source>
        <dbReference type="SAM" id="Phobius"/>
    </source>
</evidence>
<gene>
    <name evidence="2" type="ORF">BpHYR1_008772</name>
</gene>
<dbReference type="Proteomes" id="UP000276133">
    <property type="component" value="Unassembled WGS sequence"/>
</dbReference>
<evidence type="ECO:0000313" key="3">
    <source>
        <dbReference type="Proteomes" id="UP000276133"/>
    </source>
</evidence>
<accession>A0A3M7PBP9</accession>
<keyword evidence="1" id="KW-0812">Transmembrane</keyword>
<reference evidence="2 3" key="1">
    <citation type="journal article" date="2018" name="Sci. Rep.">
        <title>Genomic signatures of local adaptation to the degree of environmental predictability in rotifers.</title>
        <authorList>
            <person name="Franch-Gras L."/>
            <person name="Hahn C."/>
            <person name="Garcia-Roger E.M."/>
            <person name="Carmona M.J."/>
            <person name="Serra M."/>
            <person name="Gomez A."/>
        </authorList>
    </citation>
    <scope>NUCLEOTIDE SEQUENCE [LARGE SCALE GENOMIC DNA]</scope>
    <source>
        <strain evidence="2">HYR1</strain>
    </source>
</reference>
<keyword evidence="1" id="KW-0472">Membrane</keyword>
<feature type="transmembrane region" description="Helical" evidence="1">
    <location>
        <begin position="67"/>
        <end position="89"/>
    </location>
</feature>
<evidence type="ECO:0000313" key="2">
    <source>
        <dbReference type="EMBL" id="RMZ96526.1"/>
    </source>
</evidence>
<protein>
    <submittedName>
        <fullName evidence="2">Uncharacterized protein</fullName>
    </submittedName>
</protein>
<dbReference type="AlphaFoldDB" id="A0A3M7PBP9"/>
<keyword evidence="1" id="KW-1133">Transmembrane helix</keyword>
<feature type="transmembrane region" description="Helical" evidence="1">
    <location>
        <begin position="101"/>
        <end position="118"/>
    </location>
</feature>
<dbReference type="EMBL" id="REGN01012117">
    <property type="protein sequence ID" value="RMZ96526.1"/>
    <property type="molecule type" value="Genomic_DNA"/>
</dbReference>
<feature type="transmembrane region" description="Helical" evidence="1">
    <location>
        <begin position="130"/>
        <end position="146"/>
    </location>
</feature>
<sequence length="147" mass="17404">MILKNYQIKSIFFPALIIEVGKDEYNDFNIIFNRIIWYSDIFFGKKWFKSTFKTSSNYKNLNEGKNVLITFINIVISWAIFNLLLIFLINNIFAPIRYDEIILFSFILVAINALIEFPHIEFEIRSYKTFVINIAFNFVATTMSILL</sequence>
<organism evidence="2 3">
    <name type="scientific">Brachionus plicatilis</name>
    <name type="common">Marine rotifer</name>
    <name type="synonym">Brachionus muelleri</name>
    <dbReference type="NCBI Taxonomy" id="10195"/>
    <lineage>
        <taxon>Eukaryota</taxon>
        <taxon>Metazoa</taxon>
        <taxon>Spiralia</taxon>
        <taxon>Gnathifera</taxon>
        <taxon>Rotifera</taxon>
        <taxon>Eurotatoria</taxon>
        <taxon>Monogononta</taxon>
        <taxon>Pseudotrocha</taxon>
        <taxon>Ploima</taxon>
        <taxon>Brachionidae</taxon>
        <taxon>Brachionus</taxon>
    </lineage>
</organism>
<keyword evidence="3" id="KW-1185">Reference proteome</keyword>
<comment type="caution">
    <text evidence="2">The sequence shown here is derived from an EMBL/GenBank/DDBJ whole genome shotgun (WGS) entry which is preliminary data.</text>
</comment>
<proteinExistence type="predicted"/>